<dbReference type="InterPro" id="IPR058031">
    <property type="entry name" value="AAA_lid_NorR"/>
</dbReference>
<dbReference type="Gene3D" id="1.10.10.60">
    <property type="entry name" value="Homeodomain-like"/>
    <property type="match status" value="1"/>
</dbReference>
<dbReference type="InterPro" id="IPR035965">
    <property type="entry name" value="PAS-like_dom_sf"/>
</dbReference>
<dbReference type="Gene3D" id="1.10.8.60">
    <property type="match status" value="1"/>
</dbReference>
<dbReference type="Gene3D" id="3.40.50.300">
    <property type="entry name" value="P-loop containing nucleotide triphosphate hydrolases"/>
    <property type="match status" value="1"/>
</dbReference>
<dbReference type="InterPro" id="IPR000014">
    <property type="entry name" value="PAS"/>
</dbReference>
<evidence type="ECO:0000259" key="6">
    <source>
        <dbReference type="PROSITE" id="PS50112"/>
    </source>
</evidence>
<dbReference type="SUPFAM" id="SSF55785">
    <property type="entry name" value="PYP-like sensor domain (PAS domain)"/>
    <property type="match status" value="1"/>
</dbReference>
<keyword evidence="4" id="KW-0804">Transcription</keyword>
<evidence type="ECO:0000256" key="3">
    <source>
        <dbReference type="ARBA" id="ARBA00023015"/>
    </source>
</evidence>
<protein>
    <submittedName>
        <fullName evidence="8">Sigma 54-interacting transcriptional regulator</fullName>
    </submittedName>
</protein>
<evidence type="ECO:0000256" key="1">
    <source>
        <dbReference type="ARBA" id="ARBA00022741"/>
    </source>
</evidence>
<dbReference type="PROSITE" id="PS00676">
    <property type="entry name" value="SIGMA54_INTERACT_2"/>
    <property type="match status" value="1"/>
</dbReference>
<feature type="domain" description="PAC" evidence="7">
    <location>
        <begin position="93"/>
        <end position="145"/>
    </location>
</feature>
<dbReference type="GO" id="GO:0043565">
    <property type="term" value="F:sequence-specific DNA binding"/>
    <property type="evidence" value="ECO:0007669"/>
    <property type="project" value="InterPro"/>
</dbReference>
<dbReference type="Pfam" id="PF00989">
    <property type="entry name" value="PAS"/>
    <property type="match status" value="1"/>
</dbReference>
<dbReference type="InterPro" id="IPR009057">
    <property type="entry name" value="Homeodomain-like_sf"/>
</dbReference>
<dbReference type="InterPro" id="IPR013767">
    <property type="entry name" value="PAS_fold"/>
</dbReference>
<organism evidence="8 9">
    <name type="scientific">Eiseniibacteriota bacterium</name>
    <dbReference type="NCBI Taxonomy" id="2212470"/>
    <lineage>
        <taxon>Bacteria</taxon>
        <taxon>Candidatus Eiseniibacteriota</taxon>
    </lineage>
</organism>
<evidence type="ECO:0000259" key="7">
    <source>
        <dbReference type="PROSITE" id="PS50113"/>
    </source>
</evidence>
<dbReference type="GO" id="GO:0006355">
    <property type="term" value="P:regulation of DNA-templated transcription"/>
    <property type="evidence" value="ECO:0007669"/>
    <property type="project" value="InterPro"/>
</dbReference>
<dbReference type="EMBL" id="JAHJDP010000084">
    <property type="protein sequence ID" value="MBU2692072.1"/>
    <property type="molecule type" value="Genomic_DNA"/>
</dbReference>
<dbReference type="PROSITE" id="PS50112">
    <property type="entry name" value="PAS"/>
    <property type="match status" value="1"/>
</dbReference>
<dbReference type="InterPro" id="IPR003593">
    <property type="entry name" value="AAA+_ATPase"/>
</dbReference>
<evidence type="ECO:0000259" key="5">
    <source>
        <dbReference type="PROSITE" id="PS50045"/>
    </source>
</evidence>
<dbReference type="FunFam" id="3.40.50.300:FF:000006">
    <property type="entry name" value="DNA-binding transcriptional regulator NtrC"/>
    <property type="match status" value="1"/>
</dbReference>
<dbReference type="InterPro" id="IPR002197">
    <property type="entry name" value="HTH_Fis"/>
</dbReference>
<dbReference type="SUPFAM" id="SSF46689">
    <property type="entry name" value="Homeodomain-like"/>
    <property type="match status" value="1"/>
</dbReference>
<keyword evidence="3" id="KW-0805">Transcription regulation</keyword>
<evidence type="ECO:0000313" key="8">
    <source>
        <dbReference type="EMBL" id="MBU2692072.1"/>
    </source>
</evidence>
<gene>
    <name evidence="8" type="ORF">KJ970_14220</name>
</gene>
<dbReference type="PROSITE" id="PS00675">
    <property type="entry name" value="SIGMA54_INTERACT_1"/>
    <property type="match status" value="1"/>
</dbReference>
<keyword evidence="1" id="KW-0547">Nucleotide-binding</keyword>
<dbReference type="InterPro" id="IPR025943">
    <property type="entry name" value="Sigma_54_int_dom_ATP-bd_2"/>
</dbReference>
<dbReference type="PANTHER" id="PTHR32071">
    <property type="entry name" value="TRANSCRIPTIONAL REGULATORY PROTEIN"/>
    <property type="match status" value="1"/>
</dbReference>
<dbReference type="InterPro" id="IPR002078">
    <property type="entry name" value="Sigma_54_int"/>
</dbReference>
<dbReference type="NCBIfam" id="TIGR00229">
    <property type="entry name" value="sensory_box"/>
    <property type="match status" value="1"/>
</dbReference>
<reference evidence="8" key="1">
    <citation type="submission" date="2021-05" db="EMBL/GenBank/DDBJ databases">
        <title>Energy efficiency and biological interactions define the core microbiome of deep oligotrophic groundwater.</title>
        <authorList>
            <person name="Mehrshad M."/>
            <person name="Lopez-Fernandez M."/>
            <person name="Bell E."/>
            <person name="Bernier-Latmani R."/>
            <person name="Bertilsson S."/>
            <person name="Dopson M."/>
        </authorList>
    </citation>
    <scope>NUCLEOTIDE SEQUENCE</scope>
    <source>
        <strain evidence="8">Modern_marine.mb.64</strain>
    </source>
</reference>
<dbReference type="SUPFAM" id="SSF52540">
    <property type="entry name" value="P-loop containing nucleoside triphosphate hydrolases"/>
    <property type="match status" value="1"/>
</dbReference>
<dbReference type="SMART" id="SM00091">
    <property type="entry name" value="PAS"/>
    <property type="match status" value="1"/>
</dbReference>
<dbReference type="Pfam" id="PF00158">
    <property type="entry name" value="Sigma54_activat"/>
    <property type="match status" value="1"/>
</dbReference>
<dbReference type="Gene3D" id="3.30.450.20">
    <property type="entry name" value="PAS domain"/>
    <property type="match status" value="1"/>
</dbReference>
<evidence type="ECO:0000256" key="4">
    <source>
        <dbReference type="ARBA" id="ARBA00023163"/>
    </source>
</evidence>
<dbReference type="PROSITE" id="PS50045">
    <property type="entry name" value="SIGMA54_INTERACT_4"/>
    <property type="match status" value="1"/>
</dbReference>
<dbReference type="Pfam" id="PF02954">
    <property type="entry name" value="HTH_8"/>
    <property type="match status" value="1"/>
</dbReference>
<feature type="domain" description="PAS" evidence="6">
    <location>
        <begin position="21"/>
        <end position="66"/>
    </location>
</feature>
<dbReference type="InterPro" id="IPR000700">
    <property type="entry name" value="PAS-assoc_C"/>
</dbReference>
<dbReference type="CDD" id="cd00009">
    <property type="entry name" value="AAA"/>
    <property type="match status" value="1"/>
</dbReference>
<dbReference type="Pfam" id="PF25601">
    <property type="entry name" value="AAA_lid_14"/>
    <property type="match status" value="1"/>
</dbReference>
<evidence type="ECO:0000313" key="9">
    <source>
        <dbReference type="Proteomes" id="UP000777784"/>
    </source>
</evidence>
<dbReference type="GO" id="GO:0005524">
    <property type="term" value="F:ATP binding"/>
    <property type="evidence" value="ECO:0007669"/>
    <property type="project" value="UniProtKB-KW"/>
</dbReference>
<dbReference type="Proteomes" id="UP000777784">
    <property type="component" value="Unassembled WGS sequence"/>
</dbReference>
<keyword evidence="2" id="KW-0067">ATP-binding</keyword>
<dbReference type="InterPro" id="IPR025662">
    <property type="entry name" value="Sigma_54_int_dom_ATP-bd_1"/>
</dbReference>
<dbReference type="PROSITE" id="PS50113">
    <property type="entry name" value="PAC"/>
    <property type="match status" value="1"/>
</dbReference>
<dbReference type="SMART" id="SM00382">
    <property type="entry name" value="AAA"/>
    <property type="match status" value="1"/>
</dbReference>
<feature type="domain" description="Sigma-54 factor interaction" evidence="5">
    <location>
        <begin position="152"/>
        <end position="381"/>
    </location>
</feature>
<dbReference type="CDD" id="cd00130">
    <property type="entry name" value="PAS"/>
    <property type="match status" value="1"/>
</dbReference>
<dbReference type="AlphaFoldDB" id="A0A948RYR3"/>
<name>A0A948RYR3_UNCEI</name>
<evidence type="ECO:0000256" key="2">
    <source>
        <dbReference type="ARBA" id="ARBA00022840"/>
    </source>
</evidence>
<sequence length="457" mass="51001">MTSDNRPRLQGDQTLELCVAQRDNIRAIFDSVEDAIFTVDAACKIGNANQSFLRMIGIKEQDAIGKDPNDLLKLRYHSLRDVCDRTLGGEALHGLEVSITPPKGGTILAILSSAPLRDRERELGGAVIVLHDMTRLRALEEDLKRAQGRGKLVGNNVRMREIYELIDQLADNDVTVLITGESGTGKELVAGAIHGASHRSKGPFIRVNCAALSETLLESELFGHVKGAFTGAVNDRIGRFEAANEGTIFLDEIGSVSEAVQQRLLRVLQEREFERVGDTQTRKADVRVIAATNADLRRLVDERRFREDLYYRLHVVEINLPPLRERKEDIPVLAEHLLAQHTERMGRSATTISSDAMAALMACRWDGNIRQLENAIQRALVVVRGRVIHREHLPPELVGMGESEILGRSGSFRHSDSEEADLRRALEEAGGDKGRAAEILGIHRTTFWRRMKKHNFE</sequence>
<accession>A0A948RYR3</accession>
<dbReference type="InterPro" id="IPR027417">
    <property type="entry name" value="P-loop_NTPase"/>
</dbReference>
<dbReference type="PANTHER" id="PTHR32071:SF113">
    <property type="entry name" value="ALGINATE BIOSYNTHESIS TRANSCRIPTIONAL REGULATORY PROTEIN ALGB"/>
    <property type="match status" value="1"/>
</dbReference>
<dbReference type="PRINTS" id="PR01590">
    <property type="entry name" value="HTHFIS"/>
</dbReference>
<proteinExistence type="predicted"/>
<comment type="caution">
    <text evidence="8">The sequence shown here is derived from an EMBL/GenBank/DDBJ whole genome shotgun (WGS) entry which is preliminary data.</text>
</comment>